<evidence type="ECO:0000259" key="2">
    <source>
        <dbReference type="Pfam" id="PF09335"/>
    </source>
</evidence>
<proteinExistence type="predicted"/>
<feature type="transmembrane region" description="Helical" evidence="1">
    <location>
        <begin position="300"/>
        <end position="320"/>
    </location>
</feature>
<reference evidence="3" key="1">
    <citation type="journal article" date="2020" name="bioRxiv">
        <title>Hybrid origin of Populus tomentosa Carr. identified through genome sequencing and phylogenomic analysis.</title>
        <authorList>
            <person name="An X."/>
            <person name="Gao K."/>
            <person name="Chen Z."/>
            <person name="Li J."/>
            <person name="Yang X."/>
            <person name="Yang X."/>
            <person name="Zhou J."/>
            <person name="Guo T."/>
            <person name="Zhao T."/>
            <person name="Huang S."/>
            <person name="Miao D."/>
            <person name="Khan W.U."/>
            <person name="Rao P."/>
            <person name="Ye M."/>
            <person name="Lei B."/>
            <person name="Liao W."/>
            <person name="Wang J."/>
            <person name="Ji L."/>
            <person name="Li Y."/>
            <person name="Guo B."/>
            <person name="Mustafa N.S."/>
            <person name="Li S."/>
            <person name="Yun Q."/>
            <person name="Keller S.R."/>
            <person name="Mao J."/>
            <person name="Zhang R."/>
            <person name="Strauss S.H."/>
        </authorList>
    </citation>
    <scope>NUCLEOTIDE SEQUENCE</scope>
    <source>
        <strain evidence="3">GM15</strain>
        <tissue evidence="3">Leaf</tissue>
    </source>
</reference>
<dbReference type="AlphaFoldDB" id="A0A8X8DGZ4"/>
<keyword evidence="1" id="KW-1133">Transmembrane helix</keyword>
<feature type="domain" description="VTT" evidence="2">
    <location>
        <begin position="200"/>
        <end position="319"/>
    </location>
</feature>
<dbReference type="PANTHER" id="PTHR46431:SF7">
    <property type="entry name" value="SNARE ASSOCIATED GOLGI PROTEIN FAMILY"/>
    <property type="match status" value="1"/>
</dbReference>
<evidence type="ECO:0000313" key="3">
    <source>
        <dbReference type="EMBL" id="KAG6791799.1"/>
    </source>
</evidence>
<dbReference type="OrthoDB" id="202840at2759"/>
<protein>
    <recommendedName>
        <fullName evidence="2">VTT domain-containing protein</fullName>
    </recommendedName>
</protein>
<dbReference type="InterPro" id="IPR032816">
    <property type="entry name" value="VTT_dom"/>
</dbReference>
<feature type="transmembrane region" description="Helical" evidence="1">
    <location>
        <begin position="118"/>
        <end position="137"/>
    </location>
</feature>
<keyword evidence="4" id="KW-1185">Reference proteome</keyword>
<evidence type="ECO:0000256" key="1">
    <source>
        <dbReference type="SAM" id="Phobius"/>
    </source>
</evidence>
<feature type="transmembrane region" description="Helical" evidence="1">
    <location>
        <begin position="213"/>
        <end position="236"/>
    </location>
</feature>
<dbReference type="Pfam" id="PF09335">
    <property type="entry name" value="VTT_dom"/>
    <property type="match status" value="1"/>
</dbReference>
<gene>
    <name evidence="3" type="ORF">POTOM_000932</name>
</gene>
<keyword evidence="1" id="KW-0812">Transmembrane</keyword>
<dbReference type="PANTHER" id="PTHR46431">
    <property type="entry name" value="EXPRESSED PROTEIN"/>
    <property type="match status" value="1"/>
</dbReference>
<feature type="transmembrane region" description="Helical" evidence="1">
    <location>
        <begin position="340"/>
        <end position="361"/>
    </location>
</feature>
<feature type="transmembrane region" description="Helical" evidence="1">
    <location>
        <begin position="94"/>
        <end position="112"/>
    </location>
</feature>
<keyword evidence="1" id="KW-0472">Membrane</keyword>
<accession>A0A8X8DGZ4</accession>
<dbReference type="EMBL" id="JAAWWB010000001">
    <property type="protein sequence ID" value="KAG6791799.1"/>
    <property type="molecule type" value="Genomic_DNA"/>
</dbReference>
<sequence>MTYYEDDSAVLEVRMRMEGDKIDDNSKGDYVNLRDENGAGERCNHFGCCWGFGGSVFWYWVKLAVTFIFFGLLAAACVEWVGPFLMDKVSFDQEVYAILGYLLVLFLKWAVSFLRERLILYLNFDVFVVLLMLRIVYKSESYEVFHACDFLSEHGGNIALEHDLLFEIIPIINWETTTFSTPVLVVLLFASVALFPTLLLPSSPSMWVAGMTFGYGFGFLLIITAAAVGVSLPYFIGSLFLHKIRGWFDKYPKRAAILRAAGEGNWFHQFRAVALIRISPFPYILYNYCAVATNVKYGPYFLGSLAGMVPEIFVAIYTGIVIRTLADASNDRRALSAPQIVFTVFGFCATVVATIIITVYAKRQLKVMQDEPLLA</sequence>
<comment type="caution">
    <text evidence="3">The sequence shown here is derived from an EMBL/GenBank/DDBJ whole genome shotgun (WGS) entry which is preliminary data.</text>
</comment>
<organism evidence="3 4">
    <name type="scientific">Populus tomentosa</name>
    <name type="common">Chinese white poplar</name>
    <dbReference type="NCBI Taxonomy" id="118781"/>
    <lineage>
        <taxon>Eukaryota</taxon>
        <taxon>Viridiplantae</taxon>
        <taxon>Streptophyta</taxon>
        <taxon>Embryophyta</taxon>
        <taxon>Tracheophyta</taxon>
        <taxon>Spermatophyta</taxon>
        <taxon>Magnoliopsida</taxon>
        <taxon>eudicotyledons</taxon>
        <taxon>Gunneridae</taxon>
        <taxon>Pentapetalae</taxon>
        <taxon>rosids</taxon>
        <taxon>fabids</taxon>
        <taxon>Malpighiales</taxon>
        <taxon>Salicaceae</taxon>
        <taxon>Saliceae</taxon>
        <taxon>Populus</taxon>
    </lineage>
</organism>
<feature type="transmembrane region" description="Helical" evidence="1">
    <location>
        <begin position="183"/>
        <end position="201"/>
    </location>
</feature>
<dbReference type="Proteomes" id="UP000886885">
    <property type="component" value="Chromosome 1A"/>
</dbReference>
<feature type="transmembrane region" description="Helical" evidence="1">
    <location>
        <begin position="59"/>
        <end position="82"/>
    </location>
</feature>
<evidence type="ECO:0000313" key="4">
    <source>
        <dbReference type="Proteomes" id="UP000886885"/>
    </source>
</evidence>
<name>A0A8X8DGZ4_POPTO</name>